<feature type="region of interest" description="Disordered" evidence="1">
    <location>
        <begin position="127"/>
        <end position="162"/>
    </location>
</feature>
<proteinExistence type="predicted"/>
<feature type="domain" description="Bacterial Ig-like" evidence="2">
    <location>
        <begin position="44"/>
        <end position="118"/>
    </location>
</feature>
<reference evidence="3 4" key="1">
    <citation type="submission" date="2023-07" db="EMBL/GenBank/DDBJ databases">
        <title>Sequencing the genomes of 1000 actinobacteria strains.</title>
        <authorList>
            <person name="Klenk H.-P."/>
        </authorList>
    </citation>
    <scope>NUCLEOTIDE SEQUENCE [LARGE SCALE GENOMIC DNA]</scope>
    <source>
        <strain evidence="3 4">DSM 46740</strain>
    </source>
</reference>
<evidence type="ECO:0000259" key="2">
    <source>
        <dbReference type="Pfam" id="PF16640"/>
    </source>
</evidence>
<organism evidence="3 4">
    <name type="scientific">Streptosporangium lutulentum</name>
    <dbReference type="NCBI Taxonomy" id="1461250"/>
    <lineage>
        <taxon>Bacteria</taxon>
        <taxon>Bacillati</taxon>
        <taxon>Actinomycetota</taxon>
        <taxon>Actinomycetes</taxon>
        <taxon>Streptosporangiales</taxon>
        <taxon>Streptosporangiaceae</taxon>
        <taxon>Streptosporangium</taxon>
    </lineage>
</organism>
<gene>
    <name evidence="3" type="ORF">J2853_008451</name>
</gene>
<keyword evidence="4" id="KW-1185">Reference proteome</keyword>
<feature type="compositionally biased region" description="Low complexity" evidence="1">
    <location>
        <begin position="140"/>
        <end position="149"/>
    </location>
</feature>
<evidence type="ECO:0000256" key="1">
    <source>
        <dbReference type="SAM" id="MobiDB-lite"/>
    </source>
</evidence>
<dbReference type="Proteomes" id="UP001225356">
    <property type="component" value="Unassembled WGS sequence"/>
</dbReference>
<name>A0ABT9QR60_9ACTN</name>
<comment type="caution">
    <text evidence="3">The sequence shown here is derived from an EMBL/GenBank/DDBJ whole genome shotgun (WGS) entry which is preliminary data.</text>
</comment>
<dbReference type="Gene3D" id="2.60.40.10">
    <property type="entry name" value="Immunoglobulins"/>
    <property type="match status" value="1"/>
</dbReference>
<protein>
    <recommendedName>
        <fullName evidence="2">Bacterial Ig-like domain-containing protein</fullName>
    </recommendedName>
</protein>
<dbReference type="EMBL" id="JAUSQU010000001">
    <property type="protein sequence ID" value="MDP9849240.1"/>
    <property type="molecule type" value="Genomic_DNA"/>
</dbReference>
<evidence type="ECO:0000313" key="4">
    <source>
        <dbReference type="Proteomes" id="UP001225356"/>
    </source>
</evidence>
<dbReference type="InterPro" id="IPR032109">
    <property type="entry name" value="Big_3_5"/>
</dbReference>
<evidence type="ECO:0000313" key="3">
    <source>
        <dbReference type="EMBL" id="MDP9849240.1"/>
    </source>
</evidence>
<accession>A0ABT9QR60</accession>
<sequence>MTAMGAIVATPLTASASAPVPLDYQPVVATTTRLTSSCESGRPGPIALTARVTSAGGTTPAGLVSFSNGSTVLGSASLDMSGQAVLNPSLPAGRARITATFQGNPGQGLASSTSERLVQGVNSEGRCMTRRHSSHGGVGNTNNNNNADGFAGGGHHKRGRHG</sequence>
<dbReference type="Pfam" id="PF16640">
    <property type="entry name" value="Big_3_5"/>
    <property type="match status" value="1"/>
</dbReference>
<dbReference type="InterPro" id="IPR013783">
    <property type="entry name" value="Ig-like_fold"/>
</dbReference>